<dbReference type="EMBL" id="CP018099">
    <property type="protein sequence ID" value="APF17264.1"/>
    <property type="molecule type" value="Genomic_DNA"/>
</dbReference>
<gene>
    <name evidence="2" type="ORF">Cabys_513</name>
    <name evidence="3" type="ORF">Calab_1777</name>
</gene>
<dbReference type="Gene3D" id="2.60.40.10">
    <property type="entry name" value="Immunoglobulins"/>
    <property type="match status" value="1"/>
</dbReference>
<reference evidence="2 5" key="2">
    <citation type="submission" date="2016-11" db="EMBL/GenBank/DDBJ databases">
        <title>Genomic analysis of Caldithrix abyssi and proposal of a novel bacterial phylum Caldithrichaeota.</title>
        <authorList>
            <person name="Kublanov I."/>
            <person name="Sigalova O."/>
            <person name="Gavrilov S."/>
            <person name="Lebedinsky A."/>
            <person name="Ivanova N."/>
            <person name="Daum C."/>
            <person name="Reddy T."/>
            <person name="Klenk H.P."/>
            <person name="Goker M."/>
            <person name="Reva O."/>
            <person name="Miroshnichenko M."/>
            <person name="Kyprides N."/>
            <person name="Woyke T."/>
            <person name="Gelfand M."/>
        </authorList>
    </citation>
    <scope>NUCLEOTIDE SEQUENCE [LARGE SCALE GENOMIC DNA]</scope>
    <source>
        <strain evidence="2 5">LF13</strain>
    </source>
</reference>
<accession>H1XSI1</accession>
<dbReference type="HOGENOM" id="CLU_365184_0_0_0"/>
<reference evidence="3 4" key="1">
    <citation type="submission" date="2011-09" db="EMBL/GenBank/DDBJ databases">
        <title>The permanent draft genome of Caldithrix abyssi DSM 13497.</title>
        <authorList>
            <consortium name="US DOE Joint Genome Institute (JGI-PGF)"/>
            <person name="Lucas S."/>
            <person name="Han J."/>
            <person name="Lapidus A."/>
            <person name="Bruce D."/>
            <person name="Goodwin L."/>
            <person name="Pitluck S."/>
            <person name="Peters L."/>
            <person name="Kyrpides N."/>
            <person name="Mavromatis K."/>
            <person name="Ivanova N."/>
            <person name="Mikhailova N."/>
            <person name="Chertkov O."/>
            <person name="Detter J.C."/>
            <person name="Tapia R."/>
            <person name="Han C."/>
            <person name="Land M."/>
            <person name="Hauser L."/>
            <person name="Markowitz V."/>
            <person name="Cheng J.-F."/>
            <person name="Hugenholtz P."/>
            <person name="Woyke T."/>
            <person name="Wu D."/>
            <person name="Spring S."/>
            <person name="Brambilla E."/>
            <person name="Klenk H.-P."/>
            <person name="Eisen J.A."/>
        </authorList>
    </citation>
    <scope>NUCLEOTIDE SEQUENCE [LARGE SCALE GENOMIC DNA]</scope>
    <source>
        <strain evidence="3 4">DSM 13497</strain>
    </source>
</reference>
<keyword evidence="4" id="KW-1185">Reference proteome</keyword>
<dbReference type="InterPro" id="IPR013783">
    <property type="entry name" value="Ig-like_fold"/>
</dbReference>
<evidence type="ECO:0000256" key="1">
    <source>
        <dbReference type="SAM" id="SignalP"/>
    </source>
</evidence>
<evidence type="ECO:0000313" key="3">
    <source>
        <dbReference type="EMBL" id="EHO41393.1"/>
    </source>
</evidence>
<feature type="signal peptide" evidence="1">
    <location>
        <begin position="1"/>
        <end position="19"/>
    </location>
</feature>
<feature type="chain" id="PRO_5010834614" description="Por secretion system C-terminal sorting domain-containing protein" evidence="1">
    <location>
        <begin position="20"/>
        <end position="697"/>
    </location>
</feature>
<evidence type="ECO:0000313" key="5">
    <source>
        <dbReference type="Proteomes" id="UP000183868"/>
    </source>
</evidence>
<evidence type="ECO:0000313" key="2">
    <source>
        <dbReference type="EMBL" id="APF17264.1"/>
    </source>
</evidence>
<dbReference type="STRING" id="880073.Cabys_513"/>
<evidence type="ECO:0008006" key="6">
    <source>
        <dbReference type="Google" id="ProtNLM"/>
    </source>
</evidence>
<proteinExistence type="predicted"/>
<dbReference type="Proteomes" id="UP000004671">
    <property type="component" value="Chromosome"/>
</dbReference>
<dbReference type="Proteomes" id="UP000183868">
    <property type="component" value="Chromosome"/>
</dbReference>
<dbReference type="RefSeq" id="WP_006928514.1">
    <property type="nucleotide sequence ID" value="NZ_CM001402.1"/>
</dbReference>
<dbReference type="InParanoid" id="H1XSI1"/>
<name>H1XSI1_CALAY</name>
<protein>
    <recommendedName>
        <fullName evidence="6">Por secretion system C-terminal sorting domain-containing protein</fullName>
    </recommendedName>
</protein>
<dbReference type="PaxDb" id="880073-Calab_1777"/>
<dbReference type="eggNOG" id="COG1404">
    <property type="taxonomic scope" value="Bacteria"/>
</dbReference>
<keyword evidence="1" id="KW-0732">Signal</keyword>
<dbReference type="Gene3D" id="2.60.40.4070">
    <property type="match status" value="1"/>
</dbReference>
<evidence type="ECO:0000313" key="4">
    <source>
        <dbReference type="Proteomes" id="UP000004671"/>
    </source>
</evidence>
<dbReference type="OrthoDB" id="9804258at2"/>
<dbReference type="EMBL" id="CM001402">
    <property type="protein sequence ID" value="EHO41393.1"/>
    <property type="molecule type" value="Genomic_DNA"/>
</dbReference>
<dbReference type="KEGG" id="caby:Cabys_513"/>
<dbReference type="AlphaFoldDB" id="H1XSI1"/>
<organism evidence="3 4">
    <name type="scientific">Caldithrix abyssi DSM 13497</name>
    <dbReference type="NCBI Taxonomy" id="880073"/>
    <lineage>
        <taxon>Bacteria</taxon>
        <taxon>Pseudomonadati</taxon>
        <taxon>Calditrichota</taxon>
        <taxon>Calditrichia</taxon>
        <taxon>Calditrichales</taxon>
        <taxon>Calditrichaceae</taxon>
        <taxon>Caldithrix</taxon>
    </lineage>
</organism>
<sequence length="697" mass="78618" precursor="true">MNFILFVVVVLLVASQSAAQVEANAIFLKRGMLWETVNVAKMGPVFQSWQHKGYGMDFPGFDPEYVPQLVGGPNTHHAGGGFWMAAVRPSAPDTVWAVQDWAMFATSVGLSETNSPYLLKTHRLRWPNGENYGMQVDPYEAEEVVETEWEFNPSYRFPYTPGRFLPVRVKRTVRAWSGSAADEKYIIIEYVITNIAREAHIFNEQNCTPEAYRILKADSVLQDAYLLFTYAFSINYRGWSILFPQLGDGARNNRFLYDPRRLMLYGWADDYTAAEGNQKFDPYIYESGGPPGGKEWLAPAFAGIKFLHISRNDLGLENFINPSSVGWSVSEPANSYPFTGLETPEQRYEAMKDLNKVYNPLVFPQGLSDSRWGNARMWSMVSLGPWTLEPGDSIKIVMAEVVGSIDLSRITDPQLNEQEIAQQGLLDLQNTADRAQFNYDHGYNVPDPPQPPFSFTLTRLQEQTVGNVLTWSNEAEAIPDADYAGAEAFDLAGYRIYRSEYMPFGPWKLLADIPRQSPAHFDEQTQSYQYVDTLVNVGFSYYYAITSYDTGHAYWPVDLSARFKETGSNRVPPLESSKYPNHSTEPFAAAFAPQNETLDEILVVPNPFVTRSGFTTPGAQDLISFVNIPSPCTIRIYTVRGDLVKTIEHKIDTGIAQWDQITDYGQYAESGIYIFQITSHAGPTKNKTYTGKFSIVR</sequence>